<evidence type="ECO:0000256" key="13">
    <source>
        <dbReference type="SAM" id="MobiDB-lite"/>
    </source>
</evidence>
<feature type="binding site" evidence="11">
    <location>
        <position position="260"/>
    </location>
    <ligand>
        <name>Zn(2+)</name>
        <dbReference type="ChEBI" id="CHEBI:29105"/>
        <label>1</label>
    </ligand>
</feature>
<accession>A0A8B8XY97</accession>
<dbReference type="InterPro" id="IPR002073">
    <property type="entry name" value="PDEase_catalytic_dom"/>
</dbReference>
<evidence type="ECO:0000313" key="15">
    <source>
        <dbReference type="Proteomes" id="UP000694857"/>
    </source>
</evidence>
<dbReference type="GO" id="GO:0007165">
    <property type="term" value="P:signal transduction"/>
    <property type="evidence" value="ECO:0007669"/>
    <property type="project" value="InterPro"/>
</dbReference>
<name>A0A8B8XY97_BALMU</name>
<feature type="region of interest" description="Disordered" evidence="13">
    <location>
        <begin position="470"/>
        <end position="497"/>
    </location>
</feature>
<evidence type="ECO:0000256" key="4">
    <source>
        <dbReference type="ARBA" id="ARBA00022801"/>
    </source>
</evidence>
<comment type="catalytic activity">
    <reaction evidence="8">
        <text>a nucleoside 3',5'-cyclic phosphate + H2O = a nucleoside 5'-phosphate + H(+)</text>
        <dbReference type="Rhea" id="RHEA:14653"/>
        <dbReference type="ChEBI" id="CHEBI:15377"/>
        <dbReference type="ChEBI" id="CHEBI:15378"/>
        <dbReference type="ChEBI" id="CHEBI:57867"/>
        <dbReference type="ChEBI" id="CHEBI:58464"/>
        <dbReference type="EC" id="3.1.4.17"/>
    </reaction>
    <physiologicalReaction direction="left-to-right" evidence="8">
        <dbReference type="Rhea" id="RHEA:14654"/>
    </physiologicalReaction>
</comment>
<dbReference type="FunFam" id="1.10.1300.10:FF:000032">
    <property type="entry name" value="Phosphodiesterase"/>
    <property type="match status" value="1"/>
</dbReference>
<reference evidence="16" key="1">
    <citation type="submission" date="2025-08" db="UniProtKB">
        <authorList>
            <consortium name="RefSeq"/>
        </authorList>
    </citation>
    <scope>IDENTIFICATION</scope>
    <source>
        <tissue evidence="16">Epidermis and Blubber</tissue>
    </source>
</reference>
<evidence type="ECO:0000256" key="10">
    <source>
        <dbReference type="PIRSR" id="PIRSR623088-2"/>
    </source>
</evidence>
<evidence type="ECO:0000256" key="9">
    <source>
        <dbReference type="PIRSR" id="PIRSR623088-1"/>
    </source>
</evidence>
<comment type="catalytic activity">
    <reaction evidence="6">
        <text>3',5'-cyclic AMP + H2O = AMP + H(+)</text>
        <dbReference type="Rhea" id="RHEA:25277"/>
        <dbReference type="ChEBI" id="CHEBI:15377"/>
        <dbReference type="ChEBI" id="CHEBI:15378"/>
        <dbReference type="ChEBI" id="CHEBI:58165"/>
        <dbReference type="ChEBI" id="CHEBI:456215"/>
    </reaction>
    <physiologicalReaction direction="left-to-right" evidence="6">
        <dbReference type="Rhea" id="RHEA:25278"/>
    </physiologicalReaction>
</comment>
<organism evidence="15 16">
    <name type="scientific">Balaenoptera musculus</name>
    <name type="common">Blue whale</name>
    <dbReference type="NCBI Taxonomy" id="9771"/>
    <lineage>
        <taxon>Eukaryota</taxon>
        <taxon>Metazoa</taxon>
        <taxon>Chordata</taxon>
        <taxon>Craniata</taxon>
        <taxon>Vertebrata</taxon>
        <taxon>Euteleostomi</taxon>
        <taxon>Mammalia</taxon>
        <taxon>Eutheria</taxon>
        <taxon>Laurasiatheria</taxon>
        <taxon>Artiodactyla</taxon>
        <taxon>Whippomorpha</taxon>
        <taxon>Cetacea</taxon>
        <taxon>Mysticeti</taxon>
        <taxon>Balaenopteridae</taxon>
        <taxon>Balaenoptera</taxon>
    </lineage>
</organism>
<feature type="compositionally biased region" description="Basic and acidic residues" evidence="13">
    <location>
        <begin position="476"/>
        <end position="497"/>
    </location>
</feature>
<evidence type="ECO:0000256" key="2">
    <source>
        <dbReference type="ARBA" id="ARBA00022535"/>
    </source>
</evidence>
<dbReference type="AlphaFoldDB" id="A0A8B8XY97"/>
<dbReference type="RefSeq" id="XP_036714947.1">
    <property type="nucleotide sequence ID" value="XM_036859052.1"/>
</dbReference>
<comment type="catalytic activity">
    <reaction evidence="7">
        <text>3',5'-cyclic GMP + H2O = GMP + H(+)</text>
        <dbReference type="Rhea" id="RHEA:16957"/>
        <dbReference type="ChEBI" id="CHEBI:15377"/>
        <dbReference type="ChEBI" id="CHEBI:15378"/>
        <dbReference type="ChEBI" id="CHEBI:57746"/>
        <dbReference type="ChEBI" id="CHEBI:58115"/>
    </reaction>
    <physiologicalReaction direction="left-to-right" evidence="7">
        <dbReference type="Rhea" id="RHEA:16958"/>
    </physiologicalReaction>
</comment>
<evidence type="ECO:0000256" key="11">
    <source>
        <dbReference type="PIRSR" id="PIRSR623088-3"/>
    </source>
</evidence>
<dbReference type="PROSITE" id="PS51845">
    <property type="entry name" value="PDEASE_I_2"/>
    <property type="match status" value="1"/>
</dbReference>
<dbReference type="PANTHER" id="PTHR11347">
    <property type="entry name" value="CYCLIC NUCLEOTIDE PHOSPHODIESTERASE"/>
    <property type="match status" value="1"/>
</dbReference>
<dbReference type="Proteomes" id="UP000694857">
    <property type="component" value="Chromosome 7"/>
</dbReference>
<feature type="binding site" evidence="10">
    <location>
        <position position="260"/>
    </location>
    <ligand>
        <name>AMP</name>
        <dbReference type="ChEBI" id="CHEBI:456215"/>
    </ligand>
</feature>
<keyword evidence="15" id="KW-1185">Reference proteome</keyword>
<dbReference type="CTD" id="5136"/>
<evidence type="ECO:0000256" key="7">
    <source>
        <dbReference type="ARBA" id="ARBA00033684"/>
    </source>
</evidence>
<comment type="cofactor">
    <cofactor evidence="12">
        <name>a divalent metal cation</name>
        <dbReference type="ChEBI" id="CHEBI:60240"/>
    </cofactor>
    <text evidence="12">Binds 2 divalent metal cations per subunit. Site 1 may preferentially bind zinc ions, while site 2 has a preference for magnesium and/or manganese ions.</text>
</comment>
<feature type="binding site" evidence="11">
    <location>
        <position position="223"/>
    </location>
    <ligand>
        <name>Zn(2+)</name>
        <dbReference type="ChEBI" id="CHEBI:29105"/>
        <label>1</label>
    </ligand>
</feature>
<comment type="similarity">
    <text evidence="1">Belongs to the cyclic nucleotide phosphodiesterase family. PDE1 subfamily.</text>
</comment>
<dbReference type="PROSITE" id="PS00126">
    <property type="entry name" value="PDEASE_I_1"/>
    <property type="match status" value="1"/>
</dbReference>
<dbReference type="GeneID" id="118898546"/>
<evidence type="ECO:0000256" key="5">
    <source>
        <dbReference type="ARBA" id="ARBA00023149"/>
    </source>
</evidence>
<evidence type="ECO:0000256" key="1">
    <source>
        <dbReference type="ARBA" id="ARBA00010664"/>
    </source>
</evidence>
<dbReference type="PRINTS" id="PR00387">
    <property type="entry name" value="PDIESTERASE1"/>
</dbReference>
<evidence type="ECO:0000256" key="8">
    <source>
        <dbReference type="ARBA" id="ARBA00033709"/>
    </source>
</evidence>
<dbReference type="Pfam" id="PF08499">
    <property type="entry name" value="PDEase_I_N"/>
    <property type="match status" value="1"/>
</dbReference>
<keyword evidence="4 12" id="KW-0378">Hydrolase</keyword>
<feature type="binding site" evidence="11">
    <location>
        <position position="332"/>
    </location>
    <ligand>
        <name>Zn(2+)</name>
        <dbReference type="ChEBI" id="CHEBI:29105"/>
        <label>1</label>
    </ligand>
</feature>
<dbReference type="CDD" id="cd00077">
    <property type="entry name" value="HDc"/>
    <property type="match status" value="1"/>
</dbReference>
<dbReference type="GO" id="GO:0004114">
    <property type="term" value="F:3',5'-cyclic-nucleotide phosphodiesterase activity"/>
    <property type="evidence" value="ECO:0007669"/>
    <property type="project" value="UniProtKB-EC"/>
</dbReference>
<dbReference type="Pfam" id="PF00233">
    <property type="entry name" value="PDEase_I"/>
    <property type="match status" value="2"/>
</dbReference>
<evidence type="ECO:0000259" key="14">
    <source>
        <dbReference type="PROSITE" id="PS51845"/>
    </source>
</evidence>
<sequence>MGSTATETEELENTTFKYLIGEQTEKMWQRLKGILRCLVKQLEKGDVNIVDLKKNIEYAASVLEAVYIDETRRLLDTDDELSDIQSDSVPLEVRDWLASTFTRKMGMMKKKSEEKPRFRSIVHAVQAGIFVERMYRKSYHMVGLAYPEAVIVTLKDVDKWSFDVFALNEASGEHSLKFMIYELFTRYDLINRFKIPVSCLIAFAEALEVGYSKYKNPYHNLIHAADVTQTVHYIMLHTGIMHWLTELEILAMVFAAAIHDYEHTGTTNNFHIQTRSDVAILYNDRSVLENHHVSAAYRLMQEEEMNVLVNLSKDDWRLDKAKTMSLILHAADISHPAKSWQLHHRWTMALMEEFFLQGDKEAELGLPFSPLCDRKSTMVAQSQIGFIDFIVEPTFSLLTDSTEKIIIPLIEEDSKTKTPSYGASRRSNMKGTVNDGTYSPDYSLASVDLKSFKNNLVDIIQQNKERWKELAAQGEPDLHKNSEDLVSAEEKHAETHS</sequence>
<protein>
    <recommendedName>
        <fullName evidence="12">Phosphodiesterase</fullName>
        <ecNumber evidence="12">3.1.4.-</ecNumber>
    </recommendedName>
</protein>
<dbReference type="SUPFAM" id="SSF109604">
    <property type="entry name" value="HD-domain/PDEase-like"/>
    <property type="match status" value="1"/>
</dbReference>
<evidence type="ECO:0000313" key="16">
    <source>
        <dbReference type="RefSeq" id="XP_036714947.1"/>
    </source>
</evidence>
<dbReference type="InterPro" id="IPR003607">
    <property type="entry name" value="HD/PDEase_dom"/>
</dbReference>
<evidence type="ECO:0000256" key="6">
    <source>
        <dbReference type="ARBA" id="ARBA00033675"/>
    </source>
</evidence>
<evidence type="ECO:0000256" key="12">
    <source>
        <dbReference type="RuleBase" id="RU363067"/>
    </source>
</evidence>
<keyword evidence="3 11" id="KW-0479">Metal-binding</keyword>
<dbReference type="InterPro" id="IPR013706">
    <property type="entry name" value="PDE1_N"/>
</dbReference>
<feature type="binding site" evidence="10">
    <location>
        <position position="383"/>
    </location>
    <ligand>
        <name>AMP</name>
        <dbReference type="ChEBI" id="CHEBI:456215"/>
    </ligand>
</feature>
<feature type="binding site" evidence="11">
    <location>
        <position position="260"/>
    </location>
    <ligand>
        <name>Zn(2+)</name>
        <dbReference type="ChEBI" id="CHEBI:29105"/>
        <label>2</label>
    </ligand>
</feature>
<keyword evidence="2" id="KW-0140">cGMP</keyword>
<feature type="binding site" evidence="10">
    <location>
        <begin position="219"/>
        <end position="223"/>
    </location>
    <ligand>
        <name>AMP</name>
        <dbReference type="ChEBI" id="CHEBI:456215"/>
    </ligand>
</feature>
<feature type="binding site" evidence="10">
    <location>
        <position position="332"/>
    </location>
    <ligand>
        <name>AMP</name>
        <dbReference type="ChEBI" id="CHEBI:456215"/>
    </ligand>
</feature>
<dbReference type="InterPro" id="IPR023088">
    <property type="entry name" value="PDEase"/>
</dbReference>
<gene>
    <name evidence="16" type="primary">PDE1A</name>
</gene>
<dbReference type="Gene3D" id="1.10.1300.10">
    <property type="entry name" value="3'5'-cyclic nucleotide phosphodiesterase, catalytic domain"/>
    <property type="match status" value="2"/>
</dbReference>
<keyword evidence="5" id="KW-0114">cAMP</keyword>
<feature type="binding site" evidence="11">
    <location>
        <position position="259"/>
    </location>
    <ligand>
        <name>Zn(2+)</name>
        <dbReference type="ChEBI" id="CHEBI:29105"/>
        <label>1</label>
    </ligand>
</feature>
<dbReference type="SMART" id="SM00471">
    <property type="entry name" value="HDc"/>
    <property type="match status" value="1"/>
</dbReference>
<feature type="active site" description="Proton donor" evidence="9">
    <location>
        <position position="219"/>
    </location>
</feature>
<proteinExistence type="inferred from homology"/>
<dbReference type="EC" id="3.1.4.-" evidence="12"/>
<dbReference type="GO" id="GO:0046872">
    <property type="term" value="F:metal ion binding"/>
    <property type="evidence" value="ECO:0007669"/>
    <property type="project" value="UniProtKB-KW"/>
</dbReference>
<feature type="domain" description="PDEase" evidence="14">
    <location>
        <begin position="142"/>
        <end position="474"/>
    </location>
</feature>
<dbReference type="InterPro" id="IPR036971">
    <property type="entry name" value="PDEase_catalytic_dom_sf"/>
</dbReference>
<evidence type="ECO:0000256" key="3">
    <source>
        <dbReference type="ARBA" id="ARBA00022723"/>
    </source>
</evidence>
<dbReference type="InterPro" id="IPR023174">
    <property type="entry name" value="PDEase_CS"/>
</dbReference>